<evidence type="ECO:0000313" key="2">
    <source>
        <dbReference type="EMBL" id="GAC49611.1"/>
    </source>
</evidence>
<gene>
    <name evidence="2" type="ORF">GOACH_15_01040</name>
</gene>
<name>L7KM83_9ACTN</name>
<evidence type="ECO:0000313" key="3">
    <source>
        <dbReference type="Proteomes" id="UP000010988"/>
    </source>
</evidence>
<evidence type="ECO:0000256" key="1">
    <source>
        <dbReference type="SAM" id="MobiDB-lite"/>
    </source>
</evidence>
<dbReference type="SUPFAM" id="SSF53098">
    <property type="entry name" value="Ribonuclease H-like"/>
    <property type="match status" value="1"/>
</dbReference>
<dbReference type="RefSeq" id="WP_005176060.1">
    <property type="nucleotide sequence ID" value="NZ_BANR01000015.1"/>
</dbReference>
<dbReference type="GO" id="GO:0003676">
    <property type="term" value="F:nucleic acid binding"/>
    <property type="evidence" value="ECO:0007669"/>
    <property type="project" value="InterPro"/>
</dbReference>
<feature type="region of interest" description="Disordered" evidence="1">
    <location>
        <begin position="700"/>
        <end position="722"/>
    </location>
</feature>
<protein>
    <submittedName>
        <fullName evidence="2">Putative transposase</fullName>
    </submittedName>
</protein>
<proteinExistence type="predicted"/>
<dbReference type="InterPro" id="IPR012337">
    <property type="entry name" value="RNaseH-like_sf"/>
</dbReference>
<dbReference type="Gene3D" id="3.30.420.10">
    <property type="entry name" value="Ribonuclease H-like superfamily/Ribonuclease H"/>
    <property type="match status" value="1"/>
</dbReference>
<organism evidence="2 3">
    <name type="scientific">Gordonia aichiensis NBRC 108223</name>
    <dbReference type="NCBI Taxonomy" id="1220583"/>
    <lineage>
        <taxon>Bacteria</taxon>
        <taxon>Bacillati</taxon>
        <taxon>Actinomycetota</taxon>
        <taxon>Actinomycetes</taxon>
        <taxon>Mycobacteriales</taxon>
        <taxon>Gordoniaceae</taxon>
        <taxon>Gordonia</taxon>
    </lineage>
</organism>
<dbReference type="AlphaFoldDB" id="L7KM83"/>
<dbReference type="STRING" id="1220583.GOACH_15_01040"/>
<dbReference type="InterPro" id="IPR036397">
    <property type="entry name" value="RNaseH_sf"/>
</dbReference>
<dbReference type="OrthoDB" id="52928at2"/>
<accession>L7KM83</accession>
<comment type="caution">
    <text evidence="2">The sequence shown here is derived from an EMBL/GenBank/DDBJ whole genome shotgun (WGS) entry which is preliminary data.</text>
</comment>
<dbReference type="EMBL" id="BANR01000015">
    <property type="protein sequence ID" value="GAC49611.1"/>
    <property type="molecule type" value="Genomic_DNA"/>
</dbReference>
<dbReference type="eggNOG" id="COG2801">
    <property type="taxonomic scope" value="Bacteria"/>
</dbReference>
<reference evidence="2 3" key="1">
    <citation type="submission" date="2012-12" db="EMBL/GenBank/DDBJ databases">
        <title>Whole genome shotgun sequence of Gordonia aichiensis NBRC 108223.</title>
        <authorList>
            <person name="Isaki-Nakamura S."/>
            <person name="Hosoyama A."/>
            <person name="Tsuchikane K."/>
            <person name="Ando Y."/>
            <person name="Baba S."/>
            <person name="Ohji S."/>
            <person name="Hamada M."/>
            <person name="Tamura T."/>
            <person name="Yamazoe A."/>
            <person name="Yamazaki S."/>
            <person name="Fujita N."/>
        </authorList>
    </citation>
    <scope>NUCLEOTIDE SEQUENCE [LARGE SCALE GENOMIC DNA]</scope>
    <source>
        <strain evidence="2 3">NBRC 108223</strain>
    </source>
</reference>
<sequence>MTRETLEIGARVLMPNGMGLLTAITARNYTVRDATGAQYTVPWEEFQTARRVDNGKFAGMHQALLPWWDSLPESTRENALLRLEVVQLIETGFRDGFVELARADEPQWPYDPCENQSLNTKAQHAADTLSRAAGLDSKKLHRQAYGDIKSTNVSVATVKRWVRKWKREGIAGLVDHRSDRATADFDRVSPLYRAAADRQIAALQGDLSAVSQRELDRRIRVDLKKRGQDDCTPARATDRYLSELMRANGKTPRAHRSRRLREVAGDKWYPAIRPGQVVAIDATRCDNLVYDEFDGTARSVQILSAIDVKTRVVLACRVCPMDANNTDLAMLLYDILRPFHMLVEGTTVDHWRWAGLPGAIDLSDSHAVFPGRGRGRRTVKGRPLDGIHTIPSVMPDGVRVDRGSINVSKQTQLLLQQLGVDLLPNRGGKSNDNAHIERWWETIQAAVQQIPGYKGRNPSQRGLLAADEPLLTASQLETTLRRWIALSYHRDPHSGLTLPEAPDVKLSPLEMFDCALEATGRIDVPQRHDLLYQFLPVVWLTPTPTGVEHKNLVYSSELVRQYGSTHTGQFRPEDRAMPFFVDANDLSQLWFPHPETGTITEVPWRGRDLTAAPMTEKVMDAVTAKVRRRGGRDSLSRETSSEEILDQLGQLMDARDSKAVVARQMYAARLRVEASVVEHAQAAAAAPAVATLAAPTDINASLPPQPDVDDDIWPDYTNLDTN</sequence>
<keyword evidence="3" id="KW-1185">Reference proteome</keyword>
<dbReference type="Proteomes" id="UP000010988">
    <property type="component" value="Unassembled WGS sequence"/>
</dbReference>